<dbReference type="Gene3D" id="3.40.50.720">
    <property type="entry name" value="NAD(P)-binding Rossmann-like Domain"/>
    <property type="match status" value="1"/>
</dbReference>
<reference evidence="6" key="1">
    <citation type="submission" date="2011-10" db="EMBL/GenBank/DDBJ databases">
        <title>The complete genome of chromosome of Thermovirga lienii DSM 17291.</title>
        <authorList>
            <consortium name="US DOE Joint Genome Institute (JGI-PGF)"/>
            <person name="Lucas S."/>
            <person name="Copeland A."/>
            <person name="Lapidus A."/>
            <person name="Glavina del Rio T."/>
            <person name="Dalin E."/>
            <person name="Tice H."/>
            <person name="Bruce D."/>
            <person name="Goodwin L."/>
            <person name="Pitluck S."/>
            <person name="Peters L."/>
            <person name="Mikhailova N."/>
            <person name="Saunders E."/>
            <person name="Kyrpides N."/>
            <person name="Mavromatis K."/>
            <person name="Ivanova N."/>
            <person name="Last F.I."/>
            <person name="Brettin T."/>
            <person name="Detter J.C."/>
            <person name="Han C."/>
            <person name="Larimer F."/>
            <person name="Land M."/>
            <person name="Hauser L."/>
            <person name="Markowitz V."/>
            <person name="Cheng J.-F."/>
            <person name="Hugenholtz P."/>
            <person name="Woyke T."/>
            <person name="Wu D."/>
            <person name="Spring S."/>
            <person name="Schroeder M."/>
            <person name="Brambilla E.-M."/>
            <person name="Klenk H.-P."/>
            <person name="Eisen J.A."/>
        </authorList>
    </citation>
    <scope>NUCLEOTIDE SEQUENCE [LARGE SCALE GENOMIC DNA]</scope>
    <source>
        <strain evidence="6">ATCC BAA-1197 / DSM 17291 / Cas60314</strain>
    </source>
</reference>
<evidence type="ECO:0000256" key="1">
    <source>
        <dbReference type="ARBA" id="ARBA00004651"/>
    </source>
</evidence>
<dbReference type="InterPro" id="IPR036721">
    <property type="entry name" value="RCK_C_sf"/>
</dbReference>
<keyword evidence="2" id="KW-0812">Transmembrane</keyword>
<proteinExistence type="predicted"/>
<dbReference type="KEGG" id="tli:Tlie_0015"/>
<evidence type="ECO:0000259" key="4">
    <source>
        <dbReference type="PROSITE" id="PS51202"/>
    </source>
</evidence>
<dbReference type="Proteomes" id="UP000005868">
    <property type="component" value="Chromosome"/>
</dbReference>
<evidence type="ECO:0000259" key="3">
    <source>
        <dbReference type="PROSITE" id="PS51201"/>
    </source>
</evidence>
<feature type="transmembrane region" description="Helical" evidence="2">
    <location>
        <begin position="7"/>
        <end position="29"/>
    </location>
</feature>
<dbReference type="HOGENOM" id="CLU_050982_0_1_0"/>
<keyword evidence="2" id="KW-1133">Transmembrane helix</keyword>
<dbReference type="InterPro" id="IPR006037">
    <property type="entry name" value="RCK_C"/>
</dbReference>
<dbReference type="InterPro" id="IPR003148">
    <property type="entry name" value="RCK_N"/>
</dbReference>
<evidence type="ECO:0000313" key="6">
    <source>
        <dbReference type="Proteomes" id="UP000005868"/>
    </source>
</evidence>
<protein>
    <submittedName>
        <fullName evidence="5">TrkA-N domain protein</fullName>
    </submittedName>
</protein>
<dbReference type="InterPro" id="IPR036291">
    <property type="entry name" value="NAD(P)-bd_dom_sf"/>
</dbReference>
<accession>G7V561</accession>
<dbReference type="Pfam" id="PF07885">
    <property type="entry name" value="Ion_trans_2"/>
    <property type="match status" value="1"/>
</dbReference>
<dbReference type="SUPFAM" id="SSF116726">
    <property type="entry name" value="TrkA C-terminal domain-like"/>
    <property type="match status" value="1"/>
</dbReference>
<dbReference type="Gene3D" id="1.10.287.70">
    <property type="match status" value="1"/>
</dbReference>
<evidence type="ECO:0000256" key="2">
    <source>
        <dbReference type="SAM" id="Phobius"/>
    </source>
</evidence>
<dbReference type="InterPro" id="IPR013099">
    <property type="entry name" value="K_chnl_dom"/>
</dbReference>
<dbReference type="GO" id="GO:0008324">
    <property type="term" value="F:monoatomic cation transmembrane transporter activity"/>
    <property type="evidence" value="ECO:0007669"/>
    <property type="project" value="InterPro"/>
</dbReference>
<reference evidence="5 6" key="2">
    <citation type="journal article" date="2012" name="Stand. Genomic Sci.">
        <title>Genome sequence of the moderately thermophilic, amino-acid-degrading and sulfur-reducing bacterium Thermovirga lienii type strain (Cas60314(T)).</title>
        <authorList>
            <person name="Goker M."/>
            <person name="Saunders E."/>
            <person name="Lapidus A."/>
            <person name="Nolan M."/>
            <person name="Lucas S."/>
            <person name="Hammon N."/>
            <person name="Deshpande S."/>
            <person name="Cheng J.F."/>
            <person name="Han C."/>
            <person name="Tapia R."/>
            <person name="Goodwin L.A."/>
            <person name="Pitluck S."/>
            <person name="Liolios K."/>
            <person name="Mavromatis K."/>
            <person name="Pagani I."/>
            <person name="Ivanova N."/>
            <person name="Mikhailova N."/>
            <person name="Pati A."/>
            <person name="Chen A."/>
            <person name="Palaniappan K."/>
            <person name="Land M."/>
            <person name="Chang Y.J."/>
            <person name="Jeffries C.D."/>
            <person name="Brambilla E.M."/>
            <person name="Rohde M."/>
            <person name="Spring S."/>
            <person name="Detter J.C."/>
            <person name="Woyke T."/>
            <person name="Bristow J."/>
            <person name="Eisen J.A."/>
            <person name="Markowitz V."/>
            <person name="Hugenholtz P."/>
            <person name="Kyrpides N.C."/>
            <person name="Klenk H.P."/>
        </authorList>
    </citation>
    <scope>NUCLEOTIDE SEQUENCE [LARGE SCALE GENOMIC DNA]</scope>
    <source>
        <strain evidence="6">ATCC BAA-1197 / DSM 17291 / Cas60314</strain>
    </source>
</reference>
<dbReference type="PANTHER" id="PTHR43833">
    <property type="entry name" value="POTASSIUM CHANNEL PROTEIN 2-RELATED-RELATED"/>
    <property type="match status" value="1"/>
</dbReference>
<sequence>MDNLRHGWHWLLAFFFIFFAGALGFHYIVGLDWVDSAFYAVITLTTIGYSAPEGLTEAGKIFVIILVIVGIGSAGYALTQAARYLVLDRLLSVMGRRRKIKMDKIKNHWIICGIGKIGEEVARHLQRDGVPFIVLEIAERKVAWAREQGWIAQQGDARNEEALKSVYVENAKGIIAALTDDSDNVYVILTAKSLNPKIRAIARASDAQSSKILYKAGADKVVSPVIAGAAAIARSSVQPSVADFLELVNISKEIDIDFSSIRLEENNPLINTTLAEAPLRSKYNAIVIAIKKQDGSLIYNPPGHLLLEENDELIVFGERAMMAKLKSDVAKLKPKKEEGQ</sequence>
<comment type="subcellular location">
    <subcellularLocation>
        <location evidence="1">Cell membrane</location>
        <topology evidence="1">Multi-pass membrane protein</topology>
    </subcellularLocation>
</comment>
<feature type="domain" description="RCK C-terminal" evidence="4">
    <location>
        <begin position="245"/>
        <end position="331"/>
    </location>
</feature>
<dbReference type="EMBL" id="CP003096">
    <property type="protein sequence ID" value="AER65761.1"/>
    <property type="molecule type" value="Genomic_DNA"/>
</dbReference>
<dbReference type="Pfam" id="PF02254">
    <property type="entry name" value="TrkA_N"/>
    <property type="match status" value="1"/>
</dbReference>
<name>G7V561_THELD</name>
<keyword evidence="6" id="KW-1185">Reference proteome</keyword>
<gene>
    <name evidence="5" type="ordered locus">Tlie_0015</name>
</gene>
<dbReference type="PANTHER" id="PTHR43833:SF9">
    <property type="entry name" value="POTASSIUM CHANNEL PROTEIN YUGO-RELATED"/>
    <property type="match status" value="1"/>
</dbReference>
<dbReference type="Gene3D" id="3.30.70.1450">
    <property type="entry name" value="Regulator of K+ conductance, C-terminal domain"/>
    <property type="match status" value="1"/>
</dbReference>
<dbReference type="AlphaFoldDB" id="G7V561"/>
<dbReference type="SUPFAM" id="SSF51735">
    <property type="entry name" value="NAD(P)-binding Rossmann-fold domains"/>
    <property type="match status" value="1"/>
</dbReference>
<dbReference type="Pfam" id="PF02080">
    <property type="entry name" value="TrkA_C"/>
    <property type="match status" value="1"/>
</dbReference>
<evidence type="ECO:0000313" key="5">
    <source>
        <dbReference type="EMBL" id="AER65761.1"/>
    </source>
</evidence>
<dbReference type="PROSITE" id="PS51202">
    <property type="entry name" value="RCK_C"/>
    <property type="match status" value="1"/>
</dbReference>
<organism evidence="5 6">
    <name type="scientific">Thermovirga lienii (strain ATCC BAA-1197 / DSM 17291 / Cas60314)</name>
    <dbReference type="NCBI Taxonomy" id="580340"/>
    <lineage>
        <taxon>Bacteria</taxon>
        <taxon>Thermotogati</taxon>
        <taxon>Synergistota</taxon>
        <taxon>Synergistia</taxon>
        <taxon>Synergistales</taxon>
        <taxon>Thermovirgaceae</taxon>
        <taxon>Thermovirga</taxon>
    </lineage>
</organism>
<dbReference type="eggNOG" id="COG1226">
    <property type="taxonomic scope" value="Bacteria"/>
</dbReference>
<dbReference type="GO" id="GO:0006813">
    <property type="term" value="P:potassium ion transport"/>
    <property type="evidence" value="ECO:0007669"/>
    <property type="project" value="InterPro"/>
</dbReference>
<dbReference type="STRING" id="580340.Tlie_0015"/>
<feature type="transmembrane region" description="Helical" evidence="2">
    <location>
        <begin position="61"/>
        <end position="86"/>
    </location>
</feature>
<dbReference type="InterPro" id="IPR050721">
    <property type="entry name" value="Trk_Ktr_HKT_K-transport"/>
</dbReference>
<dbReference type="GO" id="GO:0005886">
    <property type="term" value="C:plasma membrane"/>
    <property type="evidence" value="ECO:0007669"/>
    <property type="project" value="UniProtKB-SubCell"/>
</dbReference>
<keyword evidence="2" id="KW-0472">Membrane</keyword>
<dbReference type="SUPFAM" id="SSF81324">
    <property type="entry name" value="Voltage-gated potassium channels"/>
    <property type="match status" value="1"/>
</dbReference>
<feature type="domain" description="RCK N-terminal" evidence="3">
    <location>
        <begin position="106"/>
        <end position="222"/>
    </location>
</feature>
<dbReference type="PROSITE" id="PS51201">
    <property type="entry name" value="RCK_N"/>
    <property type="match status" value="1"/>
</dbReference>